<reference evidence="3 4" key="1">
    <citation type="submission" date="2020-09" db="EMBL/GenBank/DDBJ databases">
        <title>Novel species in genus Gordonia.</title>
        <authorList>
            <person name="Zhang G."/>
        </authorList>
    </citation>
    <scope>NUCLEOTIDE SEQUENCE [LARGE SCALE GENOMIC DNA]</scope>
    <source>
        <strain evidence="3 4">ON-33</strain>
    </source>
</reference>
<proteinExistence type="predicted"/>
<gene>
    <name evidence="3" type="ORF">IDF66_19790</name>
</gene>
<dbReference type="Pfam" id="PF11361">
    <property type="entry name" value="DUF3159"/>
    <property type="match status" value="1"/>
</dbReference>
<feature type="region of interest" description="Disordered" evidence="1">
    <location>
        <begin position="234"/>
        <end position="256"/>
    </location>
</feature>
<organism evidence="3 4">
    <name type="scientific">Gordonia hankookensis</name>
    <dbReference type="NCBI Taxonomy" id="589403"/>
    <lineage>
        <taxon>Bacteria</taxon>
        <taxon>Bacillati</taxon>
        <taxon>Actinomycetota</taxon>
        <taxon>Actinomycetes</taxon>
        <taxon>Mycobacteriales</taxon>
        <taxon>Gordoniaceae</taxon>
        <taxon>Gordonia</taxon>
    </lineage>
</organism>
<comment type="caution">
    <text evidence="3">The sequence shown here is derived from an EMBL/GenBank/DDBJ whole genome shotgun (WGS) entry which is preliminary data.</text>
</comment>
<feature type="transmembrane region" description="Helical" evidence="2">
    <location>
        <begin position="168"/>
        <end position="187"/>
    </location>
</feature>
<feature type="compositionally biased region" description="Basic and acidic residues" evidence="1">
    <location>
        <begin position="234"/>
        <end position="247"/>
    </location>
</feature>
<evidence type="ECO:0000313" key="4">
    <source>
        <dbReference type="Proteomes" id="UP000602395"/>
    </source>
</evidence>
<dbReference type="InterPro" id="IPR016566">
    <property type="entry name" value="UCP010219"/>
</dbReference>
<feature type="transmembrane region" description="Helical" evidence="2">
    <location>
        <begin position="66"/>
        <end position="90"/>
    </location>
</feature>
<feature type="transmembrane region" description="Helical" evidence="2">
    <location>
        <begin position="97"/>
        <end position="115"/>
    </location>
</feature>
<sequence length="256" mass="27370">MAQTTNDPSAGGPADDAVGAHRRPDGVDESTDDDPTPAPTILEQMGGVSGLIYSTVPIVVFVPVNAVWGLTAAMIAALAVAVAIFCVRLVRREPLNPAISGLIGVAICVFIAHRVGDAKGYFLFGIWTTLAYAVVFVASIVVRWPLVGVAWNLISGEGMAWRKHRKTLLAYDIATAFWALVFLARYLTQSELYDHGSTGWLAVARISMGWPLTALAVLATVLLVRRATREEDRMEIPDDAAGGDRDGAGISDNPLR</sequence>
<dbReference type="RefSeq" id="WP_190268283.1">
    <property type="nucleotide sequence ID" value="NZ_BAABAD010000004.1"/>
</dbReference>
<dbReference type="EMBL" id="JACWMS010000004">
    <property type="protein sequence ID" value="MBD1321828.1"/>
    <property type="molecule type" value="Genomic_DNA"/>
</dbReference>
<name>A0ABR7WGD8_9ACTN</name>
<evidence type="ECO:0000256" key="2">
    <source>
        <dbReference type="SAM" id="Phobius"/>
    </source>
</evidence>
<keyword evidence="2" id="KW-1133">Transmembrane helix</keyword>
<protein>
    <submittedName>
        <fullName evidence="3">DUF3159 domain-containing protein</fullName>
    </submittedName>
</protein>
<evidence type="ECO:0000256" key="1">
    <source>
        <dbReference type="SAM" id="MobiDB-lite"/>
    </source>
</evidence>
<evidence type="ECO:0000313" key="3">
    <source>
        <dbReference type="EMBL" id="MBD1321828.1"/>
    </source>
</evidence>
<dbReference type="Proteomes" id="UP000602395">
    <property type="component" value="Unassembled WGS sequence"/>
</dbReference>
<keyword evidence="4" id="KW-1185">Reference proteome</keyword>
<feature type="transmembrane region" description="Helical" evidence="2">
    <location>
        <begin position="199"/>
        <end position="224"/>
    </location>
</feature>
<feature type="transmembrane region" description="Helical" evidence="2">
    <location>
        <begin position="121"/>
        <end position="147"/>
    </location>
</feature>
<keyword evidence="2" id="KW-0472">Membrane</keyword>
<accession>A0ABR7WGD8</accession>
<feature type="region of interest" description="Disordered" evidence="1">
    <location>
        <begin position="1"/>
        <end position="39"/>
    </location>
</feature>
<keyword evidence="2" id="KW-0812">Transmembrane</keyword>